<dbReference type="GO" id="GO:0004674">
    <property type="term" value="F:protein serine/threonine kinase activity"/>
    <property type="evidence" value="ECO:0007669"/>
    <property type="project" value="UniProtKB-KW"/>
</dbReference>
<organism evidence="3">
    <name type="scientific">hydrothermal vent metagenome</name>
    <dbReference type="NCBI Taxonomy" id="652676"/>
    <lineage>
        <taxon>unclassified sequences</taxon>
        <taxon>metagenomes</taxon>
        <taxon>ecological metagenomes</taxon>
    </lineage>
</organism>
<dbReference type="PANTHER" id="PTHR44858">
    <property type="entry name" value="TETRATRICOPEPTIDE REPEAT PROTEIN 6"/>
    <property type="match status" value="1"/>
</dbReference>
<evidence type="ECO:0000313" key="3">
    <source>
        <dbReference type="EMBL" id="CUV01920.1"/>
    </source>
</evidence>
<dbReference type="InterPro" id="IPR050498">
    <property type="entry name" value="Ycf3"/>
</dbReference>
<reference evidence="3" key="1">
    <citation type="submission" date="2015-10" db="EMBL/GenBank/DDBJ databases">
        <authorList>
            <person name="Gilbert D.G."/>
        </authorList>
    </citation>
    <scope>NUCLEOTIDE SEQUENCE</scope>
</reference>
<dbReference type="Gene3D" id="1.25.40.10">
    <property type="entry name" value="Tetratricopeptide repeat domain"/>
    <property type="match status" value="1"/>
</dbReference>
<evidence type="ECO:0000256" key="1">
    <source>
        <dbReference type="ARBA" id="ARBA00022737"/>
    </source>
</evidence>
<dbReference type="InterPro" id="IPR011990">
    <property type="entry name" value="TPR-like_helical_dom_sf"/>
</dbReference>
<dbReference type="PANTHER" id="PTHR44858:SF1">
    <property type="entry name" value="UDP-N-ACETYLGLUCOSAMINE--PEPTIDE N-ACETYLGLUCOSAMINYLTRANSFERASE SPINDLY-RELATED"/>
    <property type="match status" value="1"/>
</dbReference>
<dbReference type="InterPro" id="IPR019734">
    <property type="entry name" value="TPR_rpt"/>
</dbReference>
<dbReference type="SMART" id="SM00028">
    <property type="entry name" value="TPR"/>
    <property type="match status" value="3"/>
</dbReference>
<gene>
    <name evidence="3" type="ORF">MGWOODY_Clf1596</name>
</gene>
<name>A0A160VBI6_9ZZZZ</name>
<dbReference type="AlphaFoldDB" id="A0A160VBI6"/>
<keyword evidence="2" id="KW-0802">TPR repeat</keyword>
<keyword evidence="3" id="KW-0808">Transferase</keyword>
<dbReference type="EMBL" id="FAXA01000151">
    <property type="protein sequence ID" value="CUV01920.1"/>
    <property type="molecule type" value="Genomic_DNA"/>
</dbReference>
<keyword evidence="3" id="KW-0723">Serine/threonine-protein kinase</keyword>
<dbReference type="SUPFAM" id="SSF48452">
    <property type="entry name" value="TPR-like"/>
    <property type="match status" value="1"/>
</dbReference>
<sequence length="134" mass="15242">MILRFLSAFYGGMKSVSSGFYFTWGMNYARWGQPAKAMFYLNRAIKLNDKNANIFYQRGLLLVAMARPEAALVDFDTSIEINPKYLDVYLNRSLILALTGRHEEALKDVEEAVALGADRPSLENQIAELRDRVN</sequence>
<protein>
    <submittedName>
        <fullName evidence="3">Serine/threonine protein kinase</fullName>
    </submittedName>
</protein>
<evidence type="ECO:0000256" key="2">
    <source>
        <dbReference type="ARBA" id="ARBA00022803"/>
    </source>
</evidence>
<accession>A0A160VBI6</accession>
<proteinExistence type="predicted"/>
<dbReference type="PROSITE" id="PS50005">
    <property type="entry name" value="TPR"/>
    <property type="match status" value="1"/>
</dbReference>
<dbReference type="Pfam" id="PF13181">
    <property type="entry name" value="TPR_8"/>
    <property type="match status" value="3"/>
</dbReference>
<keyword evidence="1" id="KW-0677">Repeat</keyword>
<keyword evidence="3" id="KW-0418">Kinase</keyword>